<feature type="transmembrane region" description="Helical" evidence="6">
    <location>
        <begin position="290"/>
        <end position="307"/>
    </location>
</feature>
<feature type="transmembrane region" description="Helical" evidence="6">
    <location>
        <begin position="20"/>
        <end position="42"/>
    </location>
</feature>
<keyword evidence="3 6" id="KW-0812">Transmembrane</keyword>
<dbReference type="RefSeq" id="WP_076836820.1">
    <property type="nucleotide sequence ID" value="NZ_CP019434.1"/>
</dbReference>
<feature type="transmembrane region" description="Helical" evidence="6">
    <location>
        <begin position="393"/>
        <end position="412"/>
    </location>
</feature>
<feature type="transmembrane region" description="Helical" evidence="6">
    <location>
        <begin position="469"/>
        <end position="490"/>
    </location>
</feature>
<organism evidence="8 9">
    <name type="scientific">Acidihalobacter ferrooxydans</name>
    <dbReference type="NCBI Taxonomy" id="1765967"/>
    <lineage>
        <taxon>Bacteria</taxon>
        <taxon>Pseudomonadati</taxon>
        <taxon>Pseudomonadota</taxon>
        <taxon>Gammaproteobacteria</taxon>
        <taxon>Chromatiales</taxon>
        <taxon>Ectothiorhodospiraceae</taxon>
        <taxon>Acidihalobacter</taxon>
    </lineage>
</organism>
<dbReference type="OrthoDB" id="5292592at2"/>
<dbReference type="GO" id="GO:0005886">
    <property type="term" value="C:plasma membrane"/>
    <property type="evidence" value="ECO:0007669"/>
    <property type="project" value="UniProtKB-SubCell"/>
</dbReference>
<feature type="transmembrane region" description="Helical" evidence="6">
    <location>
        <begin position="792"/>
        <end position="813"/>
    </location>
</feature>
<evidence type="ECO:0000256" key="5">
    <source>
        <dbReference type="ARBA" id="ARBA00023136"/>
    </source>
</evidence>
<evidence type="ECO:0000256" key="4">
    <source>
        <dbReference type="ARBA" id="ARBA00022989"/>
    </source>
</evidence>
<dbReference type="InterPro" id="IPR038766">
    <property type="entry name" value="Membrane_comp_ABC_pdt"/>
</dbReference>
<keyword evidence="2" id="KW-1003">Cell membrane</keyword>
<feature type="transmembrane region" description="Helical" evidence="6">
    <location>
        <begin position="757"/>
        <end position="780"/>
    </location>
</feature>
<proteinExistence type="predicted"/>
<dbReference type="STRING" id="1765967.BW247_08810"/>
<evidence type="ECO:0000256" key="2">
    <source>
        <dbReference type="ARBA" id="ARBA00022475"/>
    </source>
</evidence>
<comment type="subcellular location">
    <subcellularLocation>
        <location evidence="1">Cell membrane</location>
        <topology evidence="1">Multi-pass membrane protein</topology>
    </subcellularLocation>
</comment>
<name>A0A1P8UH78_9GAMM</name>
<keyword evidence="4 6" id="KW-1133">Transmembrane helix</keyword>
<evidence type="ECO:0000256" key="6">
    <source>
        <dbReference type="SAM" id="Phobius"/>
    </source>
</evidence>
<keyword evidence="5 6" id="KW-0472">Membrane</keyword>
<keyword evidence="9" id="KW-1185">Reference proteome</keyword>
<dbReference type="Pfam" id="PF02687">
    <property type="entry name" value="FtsX"/>
    <property type="match status" value="1"/>
</dbReference>
<sequence>MSVSLGPLLWRSLRGDLRSGSLRIIALALCVAVTAITAVGLFTDRVARAMSQQAAAQIGADLLVRSPISLPAELTRHAESIGLRASSSLRFPSVVLHGERTLLVDVHAVGADYPLRGAIHVQATPGSGVQSRLHPPPAGTLWLARSALLRLHLKVGDRLQLGRTTLTVGAILRSDPGRGGGLLQFAPQALVRTASLAQSGLLNAQSRVRYTLYLAGSTAAVTQMRRWLKVHAPPAARVEGPRDGAPELRVALERAQRFLGLAALAAVLLGGAAIAVAAREFARREADQAAIMRCLSATPGVLLRLTLLRLGSVGVLGSALGVGFGYLAQEGLAALLAQLIAVPLPAPGGGALLLGMGSGLLTLAGFGLPPILRIKDVPPLRILRRELSAPPPSAWLSASTAITALAALAWWQTDDLRLTAWVLGGALVSVLGLWLAARLLIRLLSAWRATRAPFGLRFGLRSLVRRREIGAVQLAAIGLGMTALLLLAFVRGNLLDSWQATLPPDAPNQFAIGIQSAQRTALQGYFSAHGLPAPTLHPVVRGRLTAIDGKAVSAGDYPRGRARNLLRHEFNLSWSRTLQAGNHIVAGHWWDTGGKGLSVEQGLAHTLHLKVGQTLTFDVGGQHVTAPIASLRTVQWDNFHPNFFIVAQPGVLDGLHESWMTSFYLPHGQDAFVAGLVRQFPAVTLFNVDALLGQIRAIVDRAIWAVQYVFAFALLAGIVVLIAAIDGTRHERRREAALLRTLGASNAQLRAAVAYEFLLLGLICGLLAATVASGIGYALATRVFDLSWRFDPMLWLSALLGGGVGVLAVGLLGTRDVLRTAPQSLLRTAR</sequence>
<gene>
    <name evidence="8" type="ORF">BW247_08810</name>
</gene>
<feature type="domain" description="ABC3 transporter permease C-terminal" evidence="7">
    <location>
        <begin position="710"/>
        <end position="819"/>
    </location>
</feature>
<feature type="transmembrane region" description="Helical" evidence="6">
    <location>
        <begin position="418"/>
        <end position="441"/>
    </location>
</feature>
<reference evidence="8 9" key="1">
    <citation type="submission" date="2017-01" db="EMBL/GenBank/DDBJ databases">
        <title>Draft sequence of Acidihalobacter ferrooxidans strain DSM 14175 (strain V8).</title>
        <authorList>
            <person name="Khaleque H.N."/>
            <person name="Ramsay J.P."/>
            <person name="Murphy R.J.T."/>
            <person name="Kaksonen A.H."/>
            <person name="Boxall N.J."/>
            <person name="Watkin E.L.J."/>
        </authorList>
    </citation>
    <scope>NUCLEOTIDE SEQUENCE [LARGE SCALE GENOMIC DNA]</scope>
    <source>
        <strain evidence="8 9">V8</strain>
    </source>
</reference>
<accession>A0A1P8UH78</accession>
<feature type="transmembrane region" description="Helical" evidence="6">
    <location>
        <begin position="352"/>
        <end position="372"/>
    </location>
</feature>
<dbReference type="AlphaFoldDB" id="A0A1P8UH78"/>
<feature type="transmembrane region" description="Helical" evidence="6">
    <location>
        <begin position="319"/>
        <end position="340"/>
    </location>
</feature>
<evidence type="ECO:0000313" key="9">
    <source>
        <dbReference type="Proteomes" id="UP000243807"/>
    </source>
</evidence>
<protein>
    <recommendedName>
        <fullName evidence="7">ABC3 transporter permease C-terminal domain-containing protein</fullName>
    </recommendedName>
</protein>
<dbReference type="KEGG" id="afy:BW247_08810"/>
<feature type="transmembrane region" description="Helical" evidence="6">
    <location>
        <begin position="258"/>
        <end position="278"/>
    </location>
</feature>
<dbReference type="InterPro" id="IPR003838">
    <property type="entry name" value="ABC3_permease_C"/>
</dbReference>
<dbReference type="Proteomes" id="UP000243807">
    <property type="component" value="Chromosome"/>
</dbReference>
<dbReference type="PANTHER" id="PTHR30287:SF1">
    <property type="entry name" value="INNER MEMBRANE PROTEIN"/>
    <property type="match status" value="1"/>
</dbReference>
<dbReference type="EMBL" id="CP019434">
    <property type="protein sequence ID" value="APZ43179.1"/>
    <property type="molecule type" value="Genomic_DNA"/>
</dbReference>
<evidence type="ECO:0000256" key="3">
    <source>
        <dbReference type="ARBA" id="ARBA00022692"/>
    </source>
</evidence>
<evidence type="ECO:0000259" key="7">
    <source>
        <dbReference type="Pfam" id="PF02687"/>
    </source>
</evidence>
<feature type="transmembrane region" description="Helical" evidence="6">
    <location>
        <begin position="702"/>
        <end position="725"/>
    </location>
</feature>
<dbReference type="PANTHER" id="PTHR30287">
    <property type="entry name" value="MEMBRANE COMPONENT OF PREDICTED ABC SUPERFAMILY METABOLITE UPTAKE TRANSPORTER"/>
    <property type="match status" value="1"/>
</dbReference>
<evidence type="ECO:0000256" key="1">
    <source>
        <dbReference type="ARBA" id="ARBA00004651"/>
    </source>
</evidence>
<evidence type="ECO:0000313" key="8">
    <source>
        <dbReference type="EMBL" id="APZ43179.1"/>
    </source>
</evidence>